<proteinExistence type="evidence at transcript level"/>
<reference evidence="1" key="1">
    <citation type="journal article" date="2007" name="PLoS Biol.">
        <title>Rate of evolution in brain-expressed genes in humans and other primates.</title>
        <authorList>
            <person name="Wang H.-Y."/>
            <person name="Chien H.-C."/>
            <person name="Osada N."/>
            <person name="Hashimoto K."/>
            <person name="Sugano S."/>
            <person name="Gojobori T."/>
            <person name="Chou C.-K."/>
            <person name="Tsai S.-F."/>
            <person name="Wu C.-I."/>
            <person name="Shen C.-K.J."/>
        </authorList>
    </citation>
    <scope>NUCLEOTIDE SEQUENCE</scope>
</reference>
<dbReference type="AlphaFoldDB" id="I7GIX3"/>
<accession>I7GIX3</accession>
<organism evidence="1">
    <name type="scientific">Macaca fascicularis</name>
    <name type="common">Crab-eating macaque</name>
    <name type="synonym">Cynomolgus monkey</name>
    <dbReference type="NCBI Taxonomy" id="9541"/>
    <lineage>
        <taxon>Eukaryota</taxon>
        <taxon>Metazoa</taxon>
        <taxon>Chordata</taxon>
        <taxon>Craniata</taxon>
        <taxon>Vertebrata</taxon>
        <taxon>Euteleostomi</taxon>
        <taxon>Mammalia</taxon>
        <taxon>Eutheria</taxon>
        <taxon>Euarchontoglires</taxon>
        <taxon>Primates</taxon>
        <taxon>Haplorrhini</taxon>
        <taxon>Catarrhini</taxon>
        <taxon>Cercopithecidae</taxon>
        <taxon>Cercopithecinae</taxon>
        <taxon>Macaca</taxon>
    </lineage>
</organism>
<protein>
    <submittedName>
        <fullName evidence="1">Macaca fascicularis brain cDNA, clone: QflA-23417</fullName>
    </submittedName>
</protein>
<dbReference type="EMBL" id="AB173612">
    <property type="protein sequence ID" value="BAE90674.1"/>
    <property type="molecule type" value="mRNA"/>
</dbReference>
<name>I7GIX3_MACFA</name>
<sequence length="44" mass="5201">MPEPFANNWNYKILLKKIYQDLSLLPSLYVHLKNMYISKTGVES</sequence>
<evidence type="ECO:0000313" key="1">
    <source>
        <dbReference type="EMBL" id="BAE90674.1"/>
    </source>
</evidence>